<dbReference type="EMBL" id="LLXU01000058">
    <property type="protein sequence ID" value="KRG46001.1"/>
    <property type="molecule type" value="Genomic_DNA"/>
</dbReference>
<sequence length="74" mass="8475">MKRYANRSGHSGVEAYRFDATSLWVKFRNSDTLYQYSSKGRAGPRKVARMKTLAEAGEGLSTYISQHAHDDYER</sequence>
<keyword evidence="2" id="KW-1185">Reference proteome</keyword>
<evidence type="ECO:0008006" key="3">
    <source>
        <dbReference type="Google" id="ProtNLM"/>
    </source>
</evidence>
<evidence type="ECO:0000313" key="1">
    <source>
        <dbReference type="EMBL" id="KRG46001.1"/>
    </source>
</evidence>
<proteinExistence type="predicted"/>
<dbReference type="RefSeq" id="WP_057645364.1">
    <property type="nucleotide sequence ID" value="NZ_LLXU01000058.1"/>
</dbReference>
<accession>A0A0R0AXD8</accession>
<comment type="caution">
    <text evidence="1">The sequence shown here is derived from an EMBL/GenBank/DDBJ whole genome shotgun (WGS) entry which is preliminary data.</text>
</comment>
<name>A0A0R0AXD8_9GAMM</name>
<dbReference type="OrthoDB" id="7775479at2"/>
<dbReference type="STRING" id="676599.ARC20_06240"/>
<evidence type="ECO:0000313" key="2">
    <source>
        <dbReference type="Proteomes" id="UP000051802"/>
    </source>
</evidence>
<gene>
    <name evidence="1" type="ORF">ARC20_06240</name>
</gene>
<dbReference type="AlphaFoldDB" id="A0A0R0AXD8"/>
<organism evidence="1 2">
    <name type="scientific">Stenotrophomonas panacihumi</name>
    <dbReference type="NCBI Taxonomy" id="676599"/>
    <lineage>
        <taxon>Bacteria</taxon>
        <taxon>Pseudomonadati</taxon>
        <taxon>Pseudomonadota</taxon>
        <taxon>Gammaproteobacteria</taxon>
        <taxon>Lysobacterales</taxon>
        <taxon>Lysobacteraceae</taxon>
        <taxon>Stenotrophomonas</taxon>
    </lineage>
</organism>
<reference evidence="1 2" key="1">
    <citation type="submission" date="2015-10" db="EMBL/GenBank/DDBJ databases">
        <title>Genome sequencing and analysis of members of genus Stenotrophomonas.</title>
        <authorList>
            <person name="Patil P.P."/>
            <person name="Midha S."/>
            <person name="Patil P.B."/>
        </authorList>
    </citation>
    <scope>NUCLEOTIDE SEQUENCE [LARGE SCALE GENOMIC DNA]</scope>
    <source>
        <strain evidence="1 2">JCM 16536</strain>
    </source>
</reference>
<dbReference type="Proteomes" id="UP000051802">
    <property type="component" value="Unassembled WGS sequence"/>
</dbReference>
<protein>
    <recommendedName>
        <fullName evidence="3">KTSC domain-containing protein</fullName>
    </recommendedName>
</protein>